<organism evidence="4">
    <name type="scientific">Timema bartmani</name>
    <dbReference type="NCBI Taxonomy" id="61472"/>
    <lineage>
        <taxon>Eukaryota</taxon>
        <taxon>Metazoa</taxon>
        <taxon>Ecdysozoa</taxon>
        <taxon>Arthropoda</taxon>
        <taxon>Hexapoda</taxon>
        <taxon>Insecta</taxon>
        <taxon>Pterygota</taxon>
        <taxon>Neoptera</taxon>
        <taxon>Polyneoptera</taxon>
        <taxon>Phasmatodea</taxon>
        <taxon>Timematodea</taxon>
        <taxon>Timematoidea</taxon>
        <taxon>Timematidae</taxon>
        <taxon>Timema</taxon>
    </lineage>
</organism>
<name>A0A7R9I160_9NEOP</name>
<dbReference type="GO" id="GO:0043527">
    <property type="term" value="C:tRNA methyltransferase complex"/>
    <property type="evidence" value="ECO:0007669"/>
    <property type="project" value="UniProtKB-ARBA"/>
</dbReference>
<dbReference type="InterPro" id="IPR000241">
    <property type="entry name" value="RlmKL-like_Mtase"/>
</dbReference>
<evidence type="ECO:0000313" key="4">
    <source>
        <dbReference type="EMBL" id="CAD7443764.1"/>
    </source>
</evidence>
<evidence type="ECO:0000256" key="2">
    <source>
        <dbReference type="SAM" id="MobiDB-lite"/>
    </source>
</evidence>
<dbReference type="InterPro" id="IPR029063">
    <property type="entry name" value="SAM-dependent_MTases_sf"/>
</dbReference>
<accession>A0A7R9I160</accession>
<keyword evidence="1" id="KW-0175">Coiled coil</keyword>
<sequence>MADAVTCTPERLILNRLKSLNWKVELREPDIEVYVHANNEHLTIGFPITRKPLSQRCYIKHIMLRSTICHAMLMSVGGFDPHSILLDPMCGAATLLVEAATSFPNITLIGIDIDNAQLKYAQENITSANSNACSLPLKHETVSYIVCDLPFGLKFGSTESVKKLLPSVLLEMDKVLVPKGRVMSDTDDTDVLLLIPPDFFNVIPSDSEDSFLYHGSTSYHGDRSEVERIVVNDLIDQVNELESRICFIETSDQHYESGEFTTLPNSEEIIVRSSKLTPEMYRSSFNQRRLELRDVDQLLDQMEATQLEIVQKLQGSGIPVIQDKDLKRNTKISVQKVANTGENISSVPNLGFGVRELFVGHSTPPSPQKLKGYDTRQPVEEDPIVPKTISPLGSDQISKRKTQDFGTEGQKKKGTYSMDVKKEKLPPSTNVDLIVTQQRDTREGSTAIGSSGTHCKQDLKTSLLDEGYLTAAGPGQGSGTLLSLSELWGEQELAPVFFQDRGDHANLASRLEEERYRRQHCEHLIVDLQGQLLQEHQKLAVAVKVDTAKDHAIARLQSAWTQLVQHWRELEEQRNNLANTLHLEREQYQQEMINASKKVSRLEGELSQALDLAHGYKEKSESSERERQEMIDLHMAETEALTAQLQEMRQHLDEANTEHSRIIGAKEETEARLVASQQEVGKILSERSMKENVRKELQKIKQTLSNCEVELLALKEEKASLQLKMKEERNRISVVDQQKRSLQTTLDETKKREVGKSLRDELKASNDRLEKVKVDLRDYYQREVEVVVRTKLAEFQGQLDSAEASLRQELEAREKVVTEIAQKQVKQIADKNELAAKEAVHLPPEASLVVMFLDLKSCVRRWFLCT</sequence>
<gene>
    <name evidence="4" type="ORF">TBIB3V08_LOCUS6163</name>
</gene>
<evidence type="ECO:0000259" key="3">
    <source>
        <dbReference type="Pfam" id="PF01170"/>
    </source>
</evidence>
<reference evidence="4" key="1">
    <citation type="submission" date="2020-11" db="EMBL/GenBank/DDBJ databases">
        <authorList>
            <person name="Tran Van P."/>
        </authorList>
    </citation>
    <scope>NUCLEOTIDE SEQUENCE</scope>
</reference>
<dbReference type="PANTHER" id="PTHR14911:SF1">
    <property type="entry name" value="THUMP DOMAIN-CONTAINING PROTEIN 2"/>
    <property type="match status" value="1"/>
</dbReference>
<dbReference type="Pfam" id="PF01170">
    <property type="entry name" value="UPF0020"/>
    <property type="match status" value="1"/>
</dbReference>
<feature type="coiled-coil region" evidence="1">
    <location>
        <begin position="567"/>
        <end position="605"/>
    </location>
</feature>
<evidence type="ECO:0000256" key="1">
    <source>
        <dbReference type="SAM" id="Coils"/>
    </source>
</evidence>
<dbReference type="AlphaFoldDB" id="A0A7R9I160"/>
<proteinExistence type="predicted"/>
<feature type="region of interest" description="Disordered" evidence="2">
    <location>
        <begin position="360"/>
        <end position="415"/>
    </location>
</feature>
<feature type="domain" description="Ribosomal RNA large subunit methyltransferase K/L-like methyltransferase" evidence="3">
    <location>
        <begin position="61"/>
        <end position="186"/>
    </location>
</feature>
<feature type="coiled-coil region" evidence="1">
    <location>
        <begin position="690"/>
        <end position="738"/>
    </location>
</feature>
<dbReference type="PANTHER" id="PTHR14911">
    <property type="entry name" value="THUMP DOMAIN-CONTAINING"/>
    <property type="match status" value="1"/>
</dbReference>
<dbReference type="Gene3D" id="3.40.50.150">
    <property type="entry name" value="Vaccinia Virus protein VP39"/>
    <property type="match status" value="1"/>
</dbReference>
<dbReference type="SUPFAM" id="SSF53335">
    <property type="entry name" value="S-adenosyl-L-methionine-dependent methyltransferases"/>
    <property type="match status" value="1"/>
</dbReference>
<dbReference type="GO" id="GO:0030488">
    <property type="term" value="P:tRNA methylation"/>
    <property type="evidence" value="ECO:0007669"/>
    <property type="project" value="TreeGrafter"/>
</dbReference>
<dbReference type="EMBL" id="OD566319">
    <property type="protein sequence ID" value="CAD7443764.1"/>
    <property type="molecule type" value="Genomic_DNA"/>
</dbReference>
<dbReference type="CDD" id="cd02440">
    <property type="entry name" value="AdoMet_MTases"/>
    <property type="match status" value="1"/>
</dbReference>
<protein>
    <recommendedName>
        <fullName evidence="3">Ribosomal RNA large subunit methyltransferase K/L-like methyltransferase domain-containing protein</fullName>
    </recommendedName>
</protein>
<dbReference type="GO" id="GO:0016423">
    <property type="term" value="F:tRNA (guanine) methyltransferase activity"/>
    <property type="evidence" value="ECO:0007669"/>
    <property type="project" value="TreeGrafter"/>
</dbReference>